<proteinExistence type="predicted"/>
<evidence type="ECO:0000313" key="3">
    <source>
        <dbReference type="Proteomes" id="UP000272474"/>
    </source>
</evidence>
<sequence length="467" mass="50876">MAGAERGAQQRAEHALAGLRRDQAILDTIDRYIRGEHAGPYMPRTATKEYRLLAKRAISNFLPMVIAAPSQALSVEGIRRSGGADDAPEWASWQANRLDERQAAVYRAAIGYGHAFVVVLPDRADAGRPVVRTVSPRCMWAAYEDPAADEWPLYALELPRLPGEERVQGWFYDDVAVYRAVASSEGVILSERRAHGAGVCPVRRFAASVDLEGRTTGVVWPLIPLQDRLNQTIFDLLIAQTYGSFKVRWATGMAPPLKRDPETKEPLLDADGNPIPKPVPMDSSRLLMAPDPDTRFGTLDETPLGGFIESVEMSLKHLAVVSQVPPHYLLGDMVNLSAEALAAAETTLMRWVGELQRSFGEAWESVLRLCARITGDAAGAEDTSSQIVWRDPESRSLAQTVDALGKAVQMLGVPKRAAWTQLPGFTDTDRVTWPELAAEEAAQADSSARLAESLTRASRTVGGDGGA</sequence>
<name>A0A3A9Z0J6_9ACTN</name>
<gene>
    <name evidence="2" type="ORF">D7294_17075</name>
</gene>
<dbReference type="OrthoDB" id="1780383at2"/>
<feature type="compositionally biased region" description="Basic and acidic residues" evidence="1">
    <location>
        <begin position="257"/>
        <end position="267"/>
    </location>
</feature>
<organism evidence="2 3">
    <name type="scientific">Streptomyces hoynatensis</name>
    <dbReference type="NCBI Taxonomy" id="1141874"/>
    <lineage>
        <taxon>Bacteria</taxon>
        <taxon>Bacillati</taxon>
        <taxon>Actinomycetota</taxon>
        <taxon>Actinomycetes</taxon>
        <taxon>Kitasatosporales</taxon>
        <taxon>Streptomycetaceae</taxon>
        <taxon>Streptomyces</taxon>
    </lineage>
</organism>
<dbReference type="Proteomes" id="UP000272474">
    <property type="component" value="Unassembled WGS sequence"/>
</dbReference>
<feature type="region of interest" description="Disordered" evidence="1">
    <location>
        <begin position="256"/>
        <end position="282"/>
    </location>
</feature>
<comment type="caution">
    <text evidence="2">The sequence shown here is derived from an EMBL/GenBank/DDBJ whole genome shotgun (WGS) entry which is preliminary data.</text>
</comment>
<protein>
    <submittedName>
        <fullName evidence="2">Phage portal protein</fullName>
    </submittedName>
</protein>
<accession>A0A3A9Z0J6</accession>
<dbReference type="Pfam" id="PF05133">
    <property type="entry name" value="SPP1_portal"/>
    <property type="match status" value="1"/>
</dbReference>
<keyword evidence="3" id="KW-1185">Reference proteome</keyword>
<dbReference type="EMBL" id="RBAL01000009">
    <property type="protein sequence ID" value="RKN40946.1"/>
    <property type="molecule type" value="Genomic_DNA"/>
</dbReference>
<dbReference type="InterPro" id="IPR021145">
    <property type="entry name" value="Portal_protein_SPP1_Gp6-like"/>
</dbReference>
<evidence type="ECO:0000313" key="2">
    <source>
        <dbReference type="EMBL" id="RKN40946.1"/>
    </source>
</evidence>
<dbReference type="AlphaFoldDB" id="A0A3A9Z0J6"/>
<reference evidence="2 3" key="1">
    <citation type="journal article" date="2014" name="Int. J. Syst. Evol. Microbiol.">
        <title>Streptomyces hoynatensis sp. nov., isolated from deep marine sediment.</title>
        <authorList>
            <person name="Veyisoglu A."/>
            <person name="Sahin N."/>
        </authorList>
    </citation>
    <scope>NUCLEOTIDE SEQUENCE [LARGE SCALE GENOMIC DNA]</scope>
    <source>
        <strain evidence="2 3">KCTC 29097</strain>
    </source>
</reference>
<feature type="region of interest" description="Disordered" evidence="1">
    <location>
        <begin position="443"/>
        <end position="467"/>
    </location>
</feature>
<evidence type="ECO:0000256" key="1">
    <source>
        <dbReference type="SAM" id="MobiDB-lite"/>
    </source>
</evidence>